<evidence type="ECO:0000313" key="2">
    <source>
        <dbReference type="EMBL" id="CAE1139008.1"/>
    </source>
</evidence>
<feature type="transmembrane region" description="Helical" evidence="1">
    <location>
        <begin position="96"/>
        <end position="120"/>
    </location>
</feature>
<feature type="transmembrane region" description="Helical" evidence="1">
    <location>
        <begin position="31"/>
        <end position="50"/>
    </location>
</feature>
<feature type="transmembrane region" description="Helical" evidence="1">
    <location>
        <begin position="127"/>
        <end position="149"/>
    </location>
</feature>
<dbReference type="AlphaFoldDB" id="A0A812AKS7"/>
<keyword evidence="1" id="KW-1133">Transmembrane helix</keyword>
<dbReference type="EMBL" id="CAHIKZ030000004">
    <property type="protein sequence ID" value="CAE1139008.1"/>
    <property type="molecule type" value="Genomic_DNA"/>
</dbReference>
<keyword evidence="1" id="KW-0812">Transmembrane</keyword>
<keyword evidence="1" id="KW-0472">Membrane</keyword>
<organism evidence="2 3">
    <name type="scientific">Acanthosepion pharaonis</name>
    <name type="common">Pharaoh cuttlefish</name>
    <name type="synonym">Sepia pharaonis</name>
    <dbReference type="NCBI Taxonomy" id="158019"/>
    <lineage>
        <taxon>Eukaryota</taxon>
        <taxon>Metazoa</taxon>
        <taxon>Spiralia</taxon>
        <taxon>Lophotrochozoa</taxon>
        <taxon>Mollusca</taxon>
        <taxon>Cephalopoda</taxon>
        <taxon>Coleoidea</taxon>
        <taxon>Decapodiformes</taxon>
        <taxon>Sepiida</taxon>
        <taxon>Sepiina</taxon>
        <taxon>Sepiidae</taxon>
        <taxon>Acanthosepion</taxon>
    </lineage>
</organism>
<name>A0A812AKS7_ACAPH</name>
<comment type="caution">
    <text evidence="2">The sequence shown here is derived from an EMBL/GenBank/DDBJ whole genome shotgun (WGS) entry which is preliminary data.</text>
</comment>
<dbReference type="Proteomes" id="UP000597762">
    <property type="component" value="Unassembled WGS sequence"/>
</dbReference>
<keyword evidence="3" id="KW-1185">Reference proteome</keyword>
<proteinExistence type="predicted"/>
<protein>
    <submittedName>
        <fullName evidence="2">Uncharacterized protein</fullName>
    </submittedName>
</protein>
<accession>A0A812AKS7</accession>
<feature type="transmembrane region" description="Helical" evidence="1">
    <location>
        <begin position="7"/>
        <end position="25"/>
    </location>
</feature>
<evidence type="ECO:0000256" key="1">
    <source>
        <dbReference type="SAM" id="Phobius"/>
    </source>
</evidence>
<reference evidence="2" key="1">
    <citation type="submission" date="2021-01" db="EMBL/GenBank/DDBJ databases">
        <authorList>
            <person name="Li R."/>
            <person name="Bekaert M."/>
        </authorList>
    </citation>
    <scope>NUCLEOTIDE SEQUENCE</scope>
    <source>
        <strain evidence="2">Farmed</strain>
    </source>
</reference>
<sequence length="151" mass="18124">MCHSFHSCAGQGFLALFYLFLLFFHSFFHSIIHSLIFLFLSFFSFLRFILDLEEFDSFILEFKLDKASNFLTNCLSVSFEFYHFSFFLLLDKDFSFLSFSFFSFILEIKLFFLSFFFFFLSFFLEIFLAFSGLSFYHSFLDSLIVASFFSF</sequence>
<feature type="transmembrane region" description="Helical" evidence="1">
    <location>
        <begin position="70"/>
        <end position="90"/>
    </location>
</feature>
<gene>
    <name evidence="2" type="ORF">SPHA_317</name>
</gene>
<evidence type="ECO:0000313" key="3">
    <source>
        <dbReference type="Proteomes" id="UP000597762"/>
    </source>
</evidence>